<feature type="compositionally biased region" description="Polar residues" evidence="1">
    <location>
        <begin position="77"/>
        <end position="86"/>
    </location>
</feature>
<keyword evidence="3" id="KW-1185">Reference proteome</keyword>
<dbReference type="EMBL" id="CATNWA010011126">
    <property type="protein sequence ID" value="CAI9561183.1"/>
    <property type="molecule type" value="Genomic_DNA"/>
</dbReference>
<proteinExistence type="predicted"/>
<feature type="compositionally biased region" description="Polar residues" evidence="1">
    <location>
        <begin position="43"/>
        <end position="60"/>
    </location>
</feature>
<organism evidence="2 3">
    <name type="scientific">Staurois parvus</name>
    <dbReference type="NCBI Taxonomy" id="386267"/>
    <lineage>
        <taxon>Eukaryota</taxon>
        <taxon>Metazoa</taxon>
        <taxon>Chordata</taxon>
        <taxon>Craniata</taxon>
        <taxon>Vertebrata</taxon>
        <taxon>Euteleostomi</taxon>
        <taxon>Amphibia</taxon>
        <taxon>Batrachia</taxon>
        <taxon>Anura</taxon>
        <taxon>Neobatrachia</taxon>
        <taxon>Ranoidea</taxon>
        <taxon>Ranidae</taxon>
        <taxon>Staurois</taxon>
    </lineage>
</organism>
<accession>A0ABN9CP06</accession>
<evidence type="ECO:0000313" key="2">
    <source>
        <dbReference type="EMBL" id="CAI9561183.1"/>
    </source>
</evidence>
<feature type="region of interest" description="Disordered" evidence="1">
    <location>
        <begin position="38"/>
        <end position="107"/>
    </location>
</feature>
<dbReference type="Proteomes" id="UP001162483">
    <property type="component" value="Unassembled WGS sequence"/>
</dbReference>
<feature type="non-terminal residue" evidence="2">
    <location>
        <position position="107"/>
    </location>
</feature>
<feature type="compositionally biased region" description="Polar residues" evidence="1">
    <location>
        <begin position="98"/>
        <end position="107"/>
    </location>
</feature>
<sequence>MFGSFLWQSVVPEAHNDVDAAKATSNQVFENGHQPISEKVKATQDSSSAAVQEHLPTTSVRKPHMPVTAVTKVCGDTHSSTSNGSIRLQAPEPKSPPEMSQKQSITQ</sequence>
<protein>
    <submittedName>
        <fullName evidence="2">Uncharacterized protein</fullName>
    </submittedName>
</protein>
<evidence type="ECO:0000256" key="1">
    <source>
        <dbReference type="SAM" id="MobiDB-lite"/>
    </source>
</evidence>
<reference evidence="2" key="1">
    <citation type="submission" date="2023-05" db="EMBL/GenBank/DDBJ databases">
        <authorList>
            <person name="Stuckert A."/>
        </authorList>
    </citation>
    <scope>NUCLEOTIDE SEQUENCE</scope>
</reference>
<comment type="caution">
    <text evidence="2">The sequence shown here is derived from an EMBL/GenBank/DDBJ whole genome shotgun (WGS) entry which is preliminary data.</text>
</comment>
<name>A0ABN9CP06_9NEOB</name>
<evidence type="ECO:0000313" key="3">
    <source>
        <dbReference type="Proteomes" id="UP001162483"/>
    </source>
</evidence>
<gene>
    <name evidence="2" type="ORF">SPARVUS_LOCUS5393828</name>
</gene>